<keyword evidence="2" id="KW-1003">Cell membrane</keyword>
<protein>
    <recommendedName>
        <fullName evidence="9">Flippase-like domain-containing protein</fullName>
    </recommendedName>
</protein>
<keyword evidence="8" id="KW-1185">Reference proteome</keyword>
<gene>
    <name evidence="7" type="ORF">SAMN05216577_101207</name>
</gene>
<comment type="subcellular location">
    <subcellularLocation>
        <location evidence="1">Cell membrane</location>
        <topology evidence="1">Multi-pass membrane protein</topology>
    </subcellularLocation>
</comment>
<evidence type="ECO:0000256" key="2">
    <source>
        <dbReference type="ARBA" id="ARBA00022475"/>
    </source>
</evidence>
<dbReference type="PANTHER" id="PTHR40277">
    <property type="entry name" value="BLL5419 PROTEIN"/>
    <property type="match status" value="1"/>
</dbReference>
<dbReference type="RefSeq" id="WP_083426700.1">
    <property type="nucleotide sequence ID" value="NZ_FOLS01000001.1"/>
</dbReference>
<feature type="transmembrane region" description="Helical" evidence="6">
    <location>
        <begin position="7"/>
        <end position="26"/>
    </location>
</feature>
<feature type="transmembrane region" description="Helical" evidence="6">
    <location>
        <begin position="209"/>
        <end position="231"/>
    </location>
</feature>
<name>A0AAQ1KDG8_9PSED</name>
<dbReference type="AlphaFoldDB" id="A0AAQ1KDG8"/>
<keyword evidence="3 6" id="KW-0812">Transmembrane</keyword>
<dbReference type="Pfam" id="PF03706">
    <property type="entry name" value="LPG_synthase_TM"/>
    <property type="match status" value="1"/>
</dbReference>
<reference evidence="7 8" key="1">
    <citation type="submission" date="2016-10" db="EMBL/GenBank/DDBJ databases">
        <authorList>
            <person name="Varghese N."/>
            <person name="Submissions S."/>
        </authorList>
    </citation>
    <scope>NUCLEOTIDE SEQUENCE [LARGE SCALE GENOMIC DNA]</scope>
    <source>
        <strain evidence="7 8">LMG 18378</strain>
    </source>
</reference>
<dbReference type="EMBL" id="FOLS01000001">
    <property type="protein sequence ID" value="SFB88549.1"/>
    <property type="molecule type" value="Genomic_DNA"/>
</dbReference>
<organism evidence="7 8">
    <name type="scientific">Pseudomonas citronellolis</name>
    <dbReference type="NCBI Taxonomy" id="53408"/>
    <lineage>
        <taxon>Bacteria</taxon>
        <taxon>Pseudomonadati</taxon>
        <taxon>Pseudomonadota</taxon>
        <taxon>Gammaproteobacteria</taxon>
        <taxon>Pseudomonadales</taxon>
        <taxon>Pseudomonadaceae</taxon>
        <taxon>Pseudomonas</taxon>
    </lineage>
</organism>
<feature type="transmembrane region" description="Helical" evidence="6">
    <location>
        <begin position="78"/>
        <end position="96"/>
    </location>
</feature>
<evidence type="ECO:0000256" key="3">
    <source>
        <dbReference type="ARBA" id="ARBA00022692"/>
    </source>
</evidence>
<evidence type="ECO:0000313" key="8">
    <source>
        <dbReference type="Proteomes" id="UP000183385"/>
    </source>
</evidence>
<comment type="caution">
    <text evidence="7">The sequence shown here is derived from an EMBL/GenBank/DDBJ whole genome shotgun (WGS) entry which is preliminary data.</text>
</comment>
<evidence type="ECO:0000256" key="1">
    <source>
        <dbReference type="ARBA" id="ARBA00004651"/>
    </source>
</evidence>
<dbReference type="NCBIfam" id="TIGR00374">
    <property type="entry name" value="flippase-like domain"/>
    <property type="match status" value="1"/>
</dbReference>
<evidence type="ECO:0000313" key="7">
    <source>
        <dbReference type="EMBL" id="SFB88549.1"/>
    </source>
</evidence>
<feature type="transmembrane region" description="Helical" evidence="6">
    <location>
        <begin position="154"/>
        <end position="175"/>
    </location>
</feature>
<keyword evidence="5 6" id="KW-0472">Membrane</keyword>
<dbReference type="InterPro" id="IPR022791">
    <property type="entry name" value="L-PG_synthase/AglD"/>
</dbReference>
<feature type="transmembrane region" description="Helical" evidence="6">
    <location>
        <begin position="116"/>
        <end position="142"/>
    </location>
</feature>
<sequence>MSRRMWLVVFQASFSVAVVVYLIRFLDWSAVASLLRDGSLYRLWPGPLILLVGLVMAANRWRLVLAALGIALRSSSALYLYLVGTFYGVMLPGVLGGDAVRVALCAARQRGAVSRVLASVAIERGLGLCGVALVGSLGVLVLNDALRRKLGSEALLIAPTIVASLLVLIVVLSGAPRLLKWLGGRFVGQRLDGLVVLYQKLWSLPSGTLLSTLLLSTLFQAADILVFYYFAHVMELELPLALCLVVIPIIYLSTVLPISLGGIGVREGVMVWLLGRIGVPVADAVLLAFLMYLNRVALALVGGAVAAVHTLTSAGKRT</sequence>
<dbReference type="Proteomes" id="UP000183385">
    <property type="component" value="Unassembled WGS sequence"/>
</dbReference>
<evidence type="ECO:0000256" key="6">
    <source>
        <dbReference type="SAM" id="Phobius"/>
    </source>
</evidence>
<feature type="transmembrane region" description="Helical" evidence="6">
    <location>
        <begin position="296"/>
        <end position="315"/>
    </location>
</feature>
<proteinExistence type="predicted"/>
<dbReference type="GO" id="GO:0005886">
    <property type="term" value="C:plasma membrane"/>
    <property type="evidence" value="ECO:0007669"/>
    <property type="project" value="UniProtKB-SubCell"/>
</dbReference>
<dbReference type="PANTHER" id="PTHR40277:SF1">
    <property type="entry name" value="BLL5419 PROTEIN"/>
    <property type="match status" value="1"/>
</dbReference>
<evidence type="ECO:0000256" key="4">
    <source>
        <dbReference type="ARBA" id="ARBA00022989"/>
    </source>
</evidence>
<feature type="transmembrane region" description="Helical" evidence="6">
    <location>
        <begin position="238"/>
        <end position="263"/>
    </location>
</feature>
<keyword evidence="4 6" id="KW-1133">Transmembrane helix</keyword>
<feature type="transmembrane region" description="Helical" evidence="6">
    <location>
        <begin position="46"/>
        <end position="71"/>
    </location>
</feature>
<evidence type="ECO:0008006" key="9">
    <source>
        <dbReference type="Google" id="ProtNLM"/>
    </source>
</evidence>
<evidence type="ECO:0000256" key="5">
    <source>
        <dbReference type="ARBA" id="ARBA00023136"/>
    </source>
</evidence>
<accession>A0AAQ1KDG8</accession>